<evidence type="ECO:0000313" key="2">
    <source>
        <dbReference type="Proteomes" id="UP000603602"/>
    </source>
</evidence>
<gene>
    <name evidence="1" type="ORF">IFO67_08330</name>
</gene>
<dbReference type="Proteomes" id="UP000603602">
    <property type="component" value="Unassembled WGS sequence"/>
</dbReference>
<dbReference type="InterPro" id="IPR016631">
    <property type="entry name" value="Regulatory_RpfE"/>
</dbReference>
<name>A0ABR9B9L7_9RHOO</name>
<dbReference type="Pfam" id="PF10143">
    <property type="entry name" value="PhosphMutase"/>
    <property type="match status" value="1"/>
</dbReference>
<dbReference type="EMBL" id="JACYTO010000001">
    <property type="protein sequence ID" value="MBD8502886.1"/>
    <property type="molecule type" value="Genomic_DNA"/>
</dbReference>
<dbReference type="RefSeq" id="WP_187717633.1">
    <property type="nucleotide sequence ID" value="NZ_JACTAH010000001.1"/>
</dbReference>
<dbReference type="PIRSF" id="PIRSF015283">
    <property type="entry name" value="Regulatory_RpfE"/>
    <property type="match status" value="1"/>
</dbReference>
<evidence type="ECO:0008006" key="3">
    <source>
        <dbReference type="Google" id="ProtNLM"/>
    </source>
</evidence>
<proteinExistence type="predicted"/>
<reference evidence="2" key="1">
    <citation type="submission" date="2023-07" db="EMBL/GenBank/DDBJ databases">
        <title>Thauera sp. CAU 1555 isolated from sand of Yaerae Beach.</title>
        <authorList>
            <person name="Kim W."/>
        </authorList>
    </citation>
    <scope>NUCLEOTIDE SEQUENCE [LARGE SCALE GENOMIC DNA]</scope>
    <source>
        <strain evidence="2">CAU 1555</strain>
    </source>
</reference>
<accession>A0ABR9B9L7</accession>
<dbReference type="InterPro" id="IPR004456">
    <property type="entry name" value="Pglycerate_mutase_ApgM"/>
</dbReference>
<evidence type="ECO:0000313" key="1">
    <source>
        <dbReference type="EMBL" id="MBD8502886.1"/>
    </source>
</evidence>
<protein>
    <recommendedName>
        <fullName evidence="3">Phosphoglycerate mutase</fullName>
    </recommendedName>
</protein>
<comment type="caution">
    <text evidence="1">The sequence shown here is derived from an EMBL/GenBank/DDBJ whole genome shotgun (WGS) entry which is preliminary data.</text>
</comment>
<sequence>MHLHLVLPGLLWPGAQTADPAAGLALPALERLLGHARVRAAAASSAEHWLLRHFGLDPQAVSAAALRRLGEELPAGRADAGWLCADPVNLRFAREHLILADAATLAITAEEAAALVATLNETFADIGRFEAPTPERWYLLPNTPAQARFVPLAEAVGRPVARCLPEGEDARDWQRLANEAQVVLHNHPVNRAREDAGQPLVNSLWLWGNGTAPEGARAPLAVVQAATPETRGLVRAAGVEPQAPAPLLTAPTLTVLETLARPALHLDLDGWRNALVALERDWCAPLLEALRAGRLKTLQISAPGERATLELGVAARDLWKFWQRPRSLDALHKTLP</sequence>
<keyword evidence="2" id="KW-1185">Reference proteome</keyword>
<organism evidence="1 2">
    <name type="scientific">Thauera sedimentorum</name>
    <dbReference type="NCBI Taxonomy" id="2767595"/>
    <lineage>
        <taxon>Bacteria</taxon>
        <taxon>Pseudomonadati</taxon>
        <taxon>Pseudomonadota</taxon>
        <taxon>Betaproteobacteria</taxon>
        <taxon>Rhodocyclales</taxon>
        <taxon>Zoogloeaceae</taxon>
        <taxon>Thauera</taxon>
    </lineage>
</organism>